<dbReference type="Proteomes" id="UP001156627">
    <property type="component" value="Unassembled WGS sequence"/>
</dbReference>
<evidence type="ECO:0000256" key="1">
    <source>
        <dbReference type="SAM" id="MobiDB-lite"/>
    </source>
</evidence>
<comment type="caution">
    <text evidence="2">The sequence shown here is derived from an EMBL/GenBank/DDBJ whole genome shotgun (WGS) entry which is preliminary data.</text>
</comment>
<reference evidence="3" key="1">
    <citation type="journal article" date="2019" name="Int. J. Syst. Evol. Microbiol.">
        <title>The Global Catalogue of Microorganisms (GCM) 10K type strain sequencing project: providing services to taxonomists for standard genome sequencing and annotation.</title>
        <authorList>
            <consortium name="The Broad Institute Genomics Platform"/>
            <consortium name="The Broad Institute Genome Sequencing Center for Infectious Disease"/>
            <person name="Wu L."/>
            <person name="Ma J."/>
        </authorList>
    </citation>
    <scope>NUCLEOTIDE SEQUENCE [LARGE SCALE GENOMIC DNA]</scope>
    <source>
        <strain evidence="3">NBRC 111981</strain>
    </source>
</reference>
<evidence type="ECO:0000313" key="3">
    <source>
        <dbReference type="Proteomes" id="UP001156627"/>
    </source>
</evidence>
<proteinExistence type="predicted"/>
<name>A0ABQ5XCU2_9GAMM</name>
<feature type="region of interest" description="Disordered" evidence="1">
    <location>
        <begin position="246"/>
        <end position="268"/>
    </location>
</feature>
<evidence type="ECO:0000313" key="2">
    <source>
        <dbReference type="EMBL" id="GLQ89474.1"/>
    </source>
</evidence>
<protein>
    <submittedName>
        <fullName evidence="2">Uncharacterized protein</fullName>
    </submittedName>
</protein>
<dbReference type="EMBL" id="BSOA01000035">
    <property type="protein sequence ID" value="GLQ89474.1"/>
    <property type="molecule type" value="Genomic_DNA"/>
</dbReference>
<accession>A0ABQ5XCU2</accession>
<organism evidence="2 3">
    <name type="scientific">Dyella flagellata</name>
    <dbReference type="NCBI Taxonomy" id="1867833"/>
    <lineage>
        <taxon>Bacteria</taxon>
        <taxon>Pseudomonadati</taxon>
        <taxon>Pseudomonadota</taxon>
        <taxon>Gammaproteobacteria</taxon>
        <taxon>Lysobacterales</taxon>
        <taxon>Rhodanobacteraceae</taxon>
        <taxon>Dyella</taxon>
    </lineage>
</organism>
<keyword evidence="3" id="KW-1185">Reference proteome</keyword>
<gene>
    <name evidence="2" type="ORF">GCM10007898_30470</name>
</gene>
<sequence>MRAAMASLGLFAKAATGYQNPFGITLKPSPIAISGDGARLLGAASDVSSNATMLPKSTSTENDGMATSGSKWLTGIVLSVALSATSAATAHATSDYALGRCDVVDTITVGTDSPGTHIDPISDANSYIVEYQNQSGSPLREHVTDQSTFEHATITTLSAPKHGKLIWDPNTGPNISAADEGWYYYLSNKGYSGEDTFVMQIERHGLKIKIYYTIEVWTEGLYDQRTNPQGFCDPDEWKISKTEVEGAAGTSFTPDAPLPASFAVGQLD</sequence>